<organism evidence="1 2">
    <name type="scientific">Micromonospora craterilacus</name>
    <dbReference type="NCBI Taxonomy" id="1655439"/>
    <lineage>
        <taxon>Bacteria</taxon>
        <taxon>Bacillati</taxon>
        <taxon>Actinomycetota</taxon>
        <taxon>Actinomycetes</taxon>
        <taxon>Micromonosporales</taxon>
        <taxon>Micromonosporaceae</taxon>
        <taxon>Micromonospora</taxon>
    </lineage>
</organism>
<reference evidence="1 2" key="1">
    <citation type="submission" date="2018-01" db="EMBL/GenBank/DDBJ databases">
        <title>Draft genome sequence of Jishengella sp. NA12.</title>
        <authorList>
            <person name="Sahin N."/>
            <person name="Ay H."/>
            <person name="Saygin H."/>
        </authorList>
    </citation>
    <scope>NUCLEOTIDE SEQUENCE [LARGE SCALE GENOMIC DNA]</scope>
    <source>
        <strain evidence="1 2">NA12</strain>
    </source>
</reference>
<evidence type="ECO:0000313" key="1">
    <source>
        <dbReference type="EMBL" id="PZG12453.1"/>
    </source>
</evidence>
<dbReference type="EMBL" id="POTY01000207">
    <property type="protein sequence ID" value="PZG12453.1"/>
    <property type="molecule type" value="Genomic_DNA"/>
</dbReference>
<evidence type="ECO:0000313" key="2">
    <source>
        <dbReference type="Proteomes" id="UP000248924"/>
    </source>
</evidence>
<keyword evidence="2" id="KW-1185">Reference proteome</keyword>
<comment type="caution">
    <text evidence="1">The sequence shown here is derived from an EMBL/GenBank/DDBJ whole genome shotgun (WGS) entry which is preliminary data.</text>
</comment>
<accession>A0A2W2DP71</accession>
<name>A0A2W2DP71_9ACTN</name>
<sequence length="80" mass="8408">MRAELDAKVGQIRRDMDAFIRSAEAILAQGTSPEEAVAMLGLGFRLLNPTGARNLAATAVVHHAVRNRAARPTAATGAGR</sequence>
<gene>
    <name evidence="1" type="ORF">C1I95_25735</name>
</gene>
<protein>
    <submittedName>
        <fullName evidence="1">Uncharacterized protein</fullName>
    </submittedName>
</protein>
<dbReference type="AlphaFoldDB" id="A0A2W2DP71"/>
<proteinExistence type="predicted"/>
<dbReference type="Proteomes" id="UP000248924">
    <property type="component" value="Unassembled WGS sequence"/>
</dbReference>